<evidence type="ECO:0000313" key="9">
    <source>
        <dbReference type="EMBL" id="USY19362.1"/>
    </source>
</evidence>
<dbReference type="Pfam" id="PF07690">
    <property type="entry name" value="MFS_1"/>
    <property type="match status" value="1"/>
</dbReference>
<gene>
    <name evidence="9" type="ORF">NE857_29620</name>
</gene>
<dbReference type="Gene3D" id="1.20.1250.20">
    <property type="entry name" value="MFS general substrate transporter like domains"/>
    <property type="match status" value="1"/>
</dbReference>
<feature type="transmembrane region" description="Helical" evidence="7">
    <location>
        <begin position="218"/>
        <end position="238"/>
    </location>
</feature>
<evidence type="ECO:0000256" key="6">
    <source>
        <dbReference type="ARBA" id="ARBA00023136"/>
    </source>
</evidence>
<comment type="subcellular location">
    <subcellularLocation>
        <location evidence="1">Cell membrane</location>
        <topology evidence="1">Multi-pass membrane protein</topology>
    </subcellularLocation>
</comment>
<dbReference type="Proteomes" id="UP001055940">
    <property type="component" value="Chromosome"/>
</dbReference>
<feature type="domain" description="Major facilitator superfamily (MFS) profile" evidence="8">
    <location>
        <begin position="76"/>
        <end position="270"/>
    </location>
</feature>
<keyword evidence="3" id="KW-1003">Cell membrane</keyword>
<evidence type="ECO:0000256" key="2">
    <source>
        <dbReference type="ARBA" id="ARBA00022448"/>
    </source>
</evidence>
<organism evidence="9 10">
    <name type="scientific">Nocardiopsis exhalans</name>
    <dbReference type="NCBI Taxonomy" id="163604"/>
    <lineage>
        <taxon>Bacteria</taxon>
        <taxon>Bacillati</taxon>
        <taxon>Actinomycetota</taxon>
        <taxon>Actinomycetes</taxon>
        <taxon>Streptosporangiales</taxon>
        <taxon>Nocardiopsidaceae</taxon>
        <taxon>Nocardiopsis</taxon>
    </lineage>
</organism>
<evidence type="ECO:0000259" key="8">
    <source>
        <dbReference type="PROSITE" id="PS50850"/>
    </source>
</evidence>
<sequence length="270" mass="27010">MPYGERTSWRSRALPGASRVTGGSLLVVLGISRFQELGALAWGSGGAVVLGLAVLGLLLLAERRSADPLLPLRLLTTRSLVVSAVLVFVVMGVVNTLHFVYTTHVQDGLGLSPMAAGLEFLPQGLAAVLGSALLLPPLLNRWGARRTLFAGTLAVGATSLVFALAVAAGTYWAVLPAVVLLGVSAGTLYPTLFAAAGADVDEAEHGVGSAVVSTSQQVGAAVGLVALLAVSGVGAGAVDQAGSGALVTASWAGGAVVVAAAFVALAARRR</sequence>
<reference evidence="9" key="1">
    <citation type="submission" date="2022-06" db="EMBL/GenBank/DDBJ databases">
        <authorList>
            <person name="Ping M."/>
        </authorList>
    </citation>
    <scope>NUCLEOTIDE SEQUENCE</scope>
    <source>
        <strain evidence="9">JCM11759T</strain>
    </source>
</reference>
<dbReference type="RefSeq" id="WP_254418596.1">
    <property type="nucleotide sequence ID" value="NZ_BAAAJB010000015.1"/>
</dbReference>
<dbReference type="PROSITE" id="PS50850">
    <property type="entry name" value="MFS"/>
    <property type="match status" value="1"/>
</dbReference>
<evidence type="ECO:0000313" key="10">
    <source>
        <dbReference type="Proteomes" id="UP001055940"/>
    </source>
</evidence>
<dbReference type="SUPFAM" id="SSF103473">
    <property type="entry name" value="MFS general substrate transporter"/>
    <property type="match status" value="1"/>
</dbReference>
<protein>
    <submittedName>
        <fullName evidence="9">MFS transporter</fullName>
    </submittedName>
</protein>
<evidence type="ECO:0000256" key="7">
    <source>
        <dbReference type="SAM" id="Phobius"/>
    </source>
</evidence>
<keyword evidence="4 7" id="KW-0812">Transmembrane</keyword>
<name>A0ABY5D872_9ACTN</name>
<evidence type="ECO:0000256" key="4">
    <source>
        <dbReference type="ARBA" id="ARBA00022692"/>
    </source>
</evidence>
<keyword evidence="5 7" id="KW-1133">Transmembrane helix</keyword>
<keyword evidence="2" id="KW-0813">Transport</keyword>
<keyword evidence="6 7" id="KW-0472">Membrane</keyword>
<evidence type="ECO:0000256" key="3">
    <source>
        <dbReference type="ARBA" id="ARBA00022475"/>
    </source>
</evidence>
<feature type="transmembrane region" description="Helical" evidence="7">
    <location>
        <begin position="40"/>
        <end position="60"/>
    </location>
</feature>
<feature type="transmembrane region" description="Helical" evidence="7">
    <location>
        <begin position="174"/>
        <end position="197"/>
    </location>
</feature>
<feature type="transmembrane region" description="Helical" evidence="7">
    <location>
        <begin position="120"/>
        <end position="139"/>
    </location>
</feature>
<feature type="transmembrane region" description="Helical" evidence="7">
    <location>
        <begin position="244"/>
        <end position="267"/>
    </location>
</feature>
<dbReference type="InterPro" id="IPR036259">
    <property type="entry name" value="MFS_trans_sf"/>
</dbReference>
<proteinExistence type="predicted"/>
<dbReference type="PANTHER" id="PTHR42718">
    <property type="entry name" value="MAJOR FACILITATOR SUPERFAMILY MULTIDRUG TRANSPORTER MFSC"/>
    <property type="match status" value="1"/>
</dbReference>
<dbReference type="PANTHER" id="PTHR42718:SF46">
    <property type="entry name" value="BLR6921 PROTEIN"/>
    <property type="match status" value="1"/>
</dbReference>
<keyword evidence="10" id="KW-1185">Reference proteome</keyword>
<feature type="transmembrane region" description="Helical" evidence="7">
    <location>
        <begin position="80"/>
        <end position="100"/>
    </location>
</feature>
<evidence type="ECO:0000256" key="1">
    <source>
        <dbReference type="ARBA" id="ARBA00004651"/>
    </source>
</evidence>
<dbReference type="EMBL" id="CP099837">
    <property type="protein sequence ID" value="USY19362.1"/>
    <property type="molecule type" value="Genomic_DNA"/>
</dbReference>
<dbReference type="InterPro" id="IPR020846">
    <property type="entry name" value="MFS_dom"/>
</dbReference>
<evidence type="ECO:0000256" key="5">
    <source>
        <dbReference type="ARBA" id="ARBA00022989"/>
    </source>
</evidence>
<dbReference type="InterPro" id="IPR011701">
    <property type="entry name" value="MFS"/>
</dbReference>
<feature type="transmembrane region" description="Helical" evidence="7">
    <location>
        <begin position="148"/>
        <end position="168"/>
    </location>
</feature>
<accession>A0ABY5D872</accession>